<evidence type="ECO:0000313" key="2">
    <source>
        <dbReference type="Proteomes" id="UP001164305"/>
    </source>
</evidence>
<dbReference type="RefSeq" id="WP_263593090.1">
    <property type="nucleotide sequence ID" value="NZ_CP107020.1"/>
</dbReference>
<proteinExistence type="predicted"/>
<evidence type="ECO:0000313" key="1">
    <source>
        <dbReference type="EMBL" id="UYG15876.1"/>
    </source>
</evidence>
<dbReference type="Proteomes" id="UP001164305">
    <property type="component" value="Chromosome"/>
</dbReference>
<organism evidence="1 2">
    <name type="scientific">Brachybacterium huguangmaarense</name>
    <dbReference type="NCBI Taxonomy" id="1652028"/>
    <lineage>
        <taxon>Bacteria</taxon>
        <taxon>Bacillati</taxon>
        <taxon>Actinomycetota</taxon>
        <taxon>Actinomycetes</taxon>
        <taxon>Micrococcales</taxon>
        <taxon>Dermabacteraceae</taxon>
        <taxon>Brachybacterium</taxon>
    </lineage>
</organism>
<sequence length="53" mass="5323">MAPSTPRLGLIRVNSDSAQFLGVPGGTPAVLAAMVKAKVTENKPGGESGTTEL</sequence>
<reference evidence="1" key="1">
    <citation type="submission" date="2022-10" db="EMBL/GenBank/DDBJ databases">
        <title>Whole-Genome Sequencing of Brachybacterium huguangmaarense BRM-3, Isolated from Betula schmidtii.</title>
        <authorList>
            <person name="Haam D."/>
        </authorList>
    </citation>
    <scope>NUCLEOTIDE SEQUENCE</scope>
    <source>
        <strain evidence="1">BRM-3</strain>
    </source>
</reference>
<name>A0ABY6FY69_9MICO</name>
<dbReference type="InterPro" id="IPR012349">
    <property type="entry name" value="Split_barrel_FMN-bd"/>
</dbReference>
<gene>
    <name evidence="1" type="ORF">BRM3_09510</name>
</gene>
<dbReference type="EMBL" id="CP107020">
    <property type="protein sequence ID" value="UYG15876.1"/>
    <property type="molecule type" value="Genomic_DNA"/>
</dbReference>
<dbReference type="Gene3D" id="2.30.110.10">
    <property type="entry name" value="Electron Transport, Fmn-binding Protein, Chain A"/>
    <property type="match status" value="1"/>
</dbReference>
<protein>
    <submittedName>
        <fullName evidence="1">Pyridoxamine 5'-phosphate oxidase family protein</fullName>
    </submittedName>
</protein>
<accession>A0ABY6FY69</accession>
<keyword evidence="2" id="KW-1185">Reference proteome</keyword>